<feature type="site" description="Important for beta-aspartyl-AMP intermediate formation" evidence="10">
    <location>
        <position position="357"/>
    </location>
</feature>
<dbReference type="InterPro" id="IPR033738">
    <property type="entry name" value="AsnB_N"/>
</dbReference>
<sequence>MCGIIGFNFKAPDHSAFLNIAEYRGPDNVTTRSFGEYTFAHNRLSIIDLTEGANQPFVSACGNFVIVFNGEVYNYKEIRKNLEGKYAFRTKSDTEVILYNYIEKKEKCLEDFIGMFAFTVYDIKKDTLFGARDRLGIKPFVYYKNERQFAFASEIKVLKELVKGLSVNHEAVSQYLRYLYVPSPNSIYQEIKKLEPAHYFFYKQGDLKITKYWDSIDSIGLNYDLSEGEILDKLDYLLNDAVRLRMIADVELGSFLSGGIDSSTILYYMAKNSNKPINTFTLGFAGADKYDETSDAKKMAAHFNTNHHEIIIHPNVTDLLPKMVHHFDEPFGNPTSILIHELTRETKKYATVALAGDGGDEIFGGYPRYEAALLYNKIKFVPRLFWKALNPFFKLISEDISGNHKLRRVKTFVNSLSKPVDEMYEDWIAYFSIKEINTLFKVEQDFNRVVLDVFNAIPSQDLIIKTSITDLKTFLVNNLLNYGDAMSMANSFEVRLPLIDHRIIEFMTSISSDYRIKDGQTKYLMKKLLKGKVPDEIINKPKLGLNPPMGLWLKNDLNGFITTYLSKKSVEKRGMNYQFVSQLLKEHNSGKRDRSLYLWSLIVLEEWHRQNLN</sequence>
<dbReference type="InterPro" id="IPR029055">
    <property type="entry name" value="Ntn_hydrolases_N"/>
</dbReference>
<comment type="pathway">
    <text evidence="1">Amino-acid biosynthesis; L-asparagine biosynthesis; L-asparagine from L-aspartate (L-Gln route): step 1/1.</text>
</comment>
<dbReference type="PANTHER" id="PTHR43284:SF1">
    <property type="entry name" value="ASPARAGINE SYNTHETASE"/>
    <property type="match status" value="1"/>
</dbReference>
<comment type="caution">
    <text evidence="12">The sequence shown here is derived from an EMBL/GenBank/DDBJ whole genome shotgun (WGS) entry which is preliminary data.</text>
</comment>
<keyword evidence="8" id="KW-0028">Amino-acid biosynthesis</keyword>
<evidence type="ECO:0000256" key="10">
    <source>
        <dbReference type="PIRSR" id="PIRSR001589-3"/>
    </source>
</evidence>
<keyword evidence="8" id="KW-0061">Asparagine biosynthesis</keyword>
<dbReference type="InterPro" id="IPR014729">
    <property type="entry name" value="Rossmann-like_a/b/a_fold"/>
</dbReference>
<keyword evidence="4 9" id="KW-0547">Nucleotide-binding</keyword>
<keyword evidence="13" id="KW-1185">Reference proteome</keyword>
<gene>
    <name evidence="12" type="ORF">LV92_04023</name>
</gene>
<dbReference type="Pfam" id="PF13537">
    <property type="entry name" value="GATase_7"/>
    <property type="match status" value="1"/>
</dbReference>
<feature type="binding site" evidence="9">
    <location>
        <position position="93"/>
    </location>
    <ligand>
        <name>L-glutamine</name>
        <dbReference type="ChEBI" id="CHEBI:58359"/>
    </ligand>
</feature>
<proteinExistence type="inferred from homology"/>
<evidence type="ECO:0000256" key="8">
    <source>
        <dbReference type="PIRSR" id="PIRSR001589-1"/>
    </source>
</evidence>
<evidence type="ECO:0000256" key="9">
    <source>
        <dbReference type="PIRSR" id="PIRSR001589-2"/>
    </source>
</evidence>
<organism evidence="12 13">
    <name type="scientific">Arenibacter echinorum</name>
    <dbReference type="NCBI Taxonomy" id="440515"/>
    <lineage>
        <taxon>Bacteria</taxon>
        <taxon>Pseudomonadati</taxon>
        <taxon>Bacteroidota</taxon>
        <taxon>Flavobacteriia</taxon>
        <taxon>Flavobacteriales</taxon>
        <taxon>Flavobacteriaceae</taxon>
        <taxon>Arenibacter</taxon>
    </lineage>
</organism>
<dbReference type="InterPro" id="IPR051786">
    <property type="entry name" value="ASN_synthetase/amidase"/>
</dbReference>
<keyword evidence="6 8" id="KW-0315">Glutamine amidotransferase</keyword>
<evidence type="ECO:0000256" key="1">
    <source>
        <dbReference type="ARBA" id="ARBA00005187"/>
    </source>
</evidence>
<dbReference type="EC" id="6.3.5.4" evidence="3"/>
<dbReference type="PROSITE" id="PS51278">
    <property type="entry name" value="GATASE_TYPE_2"/>
    <property type="match status" value="1"/>
</dbReference>
<dbReference type="Proteomes" id="UP000249696">
    <property type="component" value="Unassembled WGS sequence"/>
</dbReference>
<dbReference type="CDD" id="cd00712">
    <property type="entry name" value="AsnB"/>
    <property type="match status" value="1"/>
</dbReference>
<evidence type="ECO:0000313" key="13">
    <source>
        <dbReference type="Proteomes" id="UP000249696"/>
    </source>
</evidence>
<dbReference type="PIRSF" id="PIRSF001589">
    <property type="entry name" value="Asn_synthetase_glu-h"/>
    <property type="match status" value="1"/>
</dbReference>
<evidence type="ECO:0000256" key="6">
    <source>
        <dbReference type="ARBA" id="ARBA00022962"/>
    </source>
</evidence>
<dbReference type="InterPro" id="IPR001962">
    <property type="entry name" value="Asn_synthase"/>
</dbReference>
<evidence type="ECO:0000256" key="5">
    <source>
        <dbReference type="ARBA" id="ARBA00022840"/>
    </source>
</evidence>
<dbReference type="PANTHER" id="PTHR43284">
    <property type="entry name" value="ASPARAGINE SYNTHETASE (GLUTAMINE-HYDROLYZING)"/>
    <property type="match status" value="1"/>
</dbReference>
<dbReference type="GO" id="GO:0005524">
    <property type="term" value="F:ATP binding"/>
    <property type="evidence" value="ECO:0007669"/>
    <property type="project" value="UniProtKB-KW"/>
</dbReference>
<evidence type="ECO:0000256" key="4">
    <source>
        <dbReference type="ARBA" id="ARBA00022741"/>
    </source>
</evidence>
<dbReference type="InterPro" id="IPR006426">
    <property type="entry name" value="Asn_synth_AEB"/>
</dbReference>
<dbReference type="GO" id="GO:0004066">
    <property type="term" value="F:asparagine synthase (glutamine-hydrolyzing) activity"/>
    <property type="evidence" value="ECO:0007669"/>
    <property type="project" value="UniProtKB-EC"/>
</dbReference>
<dbReference type="RefSeq" id="WP_111625353.1">
    <property type="nucleotide sequence ID" value="NZ_QLLN01000009.1"/>
</dbReference>
<dbReference type="GO" id="GO:0005829">
    <property type="term" value="C:cytosol"/>
    <property type="evidence" value="ECO:0007669"/>
    <property type="project" value="TreeGrafter"/>
</dbReference>
<feature type="active site" description="For GATase activity" evidence="8">
    <location>
        <position position="2"/>
    </location>
</feature>
<evidence type="ECO:0000259" key="11">
    <source>
        <dbReference type="PROSITE" id="PS51278"/>
    </source>
</evidence>
<dbReference type="AlphaFoldDB" id="A0A327QS59"/>
<feature type="domain" description="Glutamine amidotransferase type-2" evidence="11">
    <location>
        <begin position="2"/>
        <end position="205"/>
    </location>
</feature>
<protein>
    <recommendedName>
        <fullName evidence="3">asparagine synthase (glutamine-hydrolyzing)</fullName>
        <ecNumber evidence="3">6.3.5.4</ecNumber>
    </recommendedName>
</protein>
<evidence type="ECO:0000256" key="7">
    <source>
        <dbReference type="ARBA" id="ARBA00048741"/>
    </source>
</evidence>
<dbReference type="InterPro" id="IPR017932">
    <property type="entry name" value="GATase_2_dom"/>
</dbReference>
<dbReference type="EMBL" id="QLLN01000009">
    <property type="protein sequence ID" value="RAJ07121.1"/>
    <property type="molecule type" value="Genomic_DNA"/>
</dbReference>
<dbReference type="Gene3D" id="3.40.50.620">
    <property type="entry name" value="HUPs"/>
    <property type="match status" value="1"/>
</dbReference>
<reference evidence="12 13" key="1">
    <citation type="submission" date="2018-06" db="EMBL/GenBank/DDBJ databases">
        <title>Genomic Encyclopedia of Archaeal and Bacterial Type Strains, Phase II (KMG-II): from individual species to whole genera.</title>
        <authorList>
            <person name="Goeker M."/>
        </authorList>
    </citation>
    <scope>NUCLEOTIDE SEQUENCE [LARGE SCALE GENOMIC DNA]</scope>
    <source>
        <strain evidence="12 13">DSM 23522</strain>
    </source>
</reference>
<comment type="catalytic activity">
    <reaction evidence="7">
        <text>L-aspartate + L-glutamine + ATP + H2O = L-asparagine + L-glutamate + AMP + diphosphate + H(+)</text>
        <dbReference type="Rhea" id="RHEA:12228"/>
        <dbReference type="ChEBI" id="CHEBI:15377"/>
        <dbReference type="ChEBI" id="CHEBI:15378"/>
        <dbReference type="ChEBI" id="CHEBI:29985"/>
        <dbReference type="ChEBI" id="CHEBI:29991"/>
        <dbReference type="ChEBI" id="CHEBI:30616"/>
        <dbReference type="ChEBI" id="CHEBI:33019"/>
        <dbReference type="ChEBI" id="CHEBI:58048"/>
        <dbReference type="ChEBI" id="CHEBI:58359"/>
        <dbReference type="ChEBI" id="CHEBI:456215"/>
        <dbReference type="EC" id="6.3.5.4"/>
    </reaction>
</comment>
<dbReference type="GO" id="GO:0006529">
    <property type="term" value="P:asparagine biosynthetic process"/>
    <property type="evidence" value="ECO:0007669"/>
    <property type="project" value="UniProtKB-KW"/>
</dbReference>
<comment type="similarity">
    <text evidence="2">Belongs to the asparagine synthetase family.</text>
</comment>
<dbReference type="SUPFAM" id="SSF56235">
    <property type="entry name" value="N-terminal nucleophile aminohydrolases (Ntn hydrolases)"/>
    <property type="match status" value="1"/>
</dbReference>
<accession>A0A327QS59</accession>
<dbReference type="CDD" id="cd01991">
    <property type="entry name" value="Asn_synthase_B_C"/>
    <property type="match status" value="1"/>
</dbReference>
<evidence type="ECO:0000313" key="12">
    <source>
        <dbReference type="EMBL" id="RAJ07121.1"/>
    </source>
</evidence>
<evidence type="ECO:0000256" key="2">
    <source>
        <dbReference type="ARBA" id="ARBA00005752"/>
    </source>
</evidence>
<dbReference type="SUPFAM" id="SSF52402">
    <property type="entry name" value="Adenine nucleotide alpha hydrolases-like"/>
    <property type="match status" value="1"/>
</dbReference>
<keyword evidence="5 9" id="KW-0067">ATP-binding</keyword>
<dbReference type="OrthoDB" id="9763290at2"/>
<dbReference type="Gene3D" id="3.60.20.10">
    <property type="entry name" value="Glutamine Phosphoribosylpyrophosphate, subunit 1, domain 1"/>
    <property type="match status" value="1"/>
</dbReference>
<name>A0A327QS59_9FLAO</name>
<evidence type="ECO:0000256" key="3">
    <source>
        <dbReference type="ARBA" id="ARBA00012737"/>
    </source>
</evidence>
<dbReference type="Pfam" id="PF00733">
    <property type="entry name" value="Asn_synthase"/>
    <property type="match status" value="1"/>
</dbReference>
<dbReference type="NCBIfam" id="TIGR01536">
    <property type="entry name" value="asn_synth_AEB"/>
    <property type="match status" value="1"/>
</dbReference>